<dbReference type="Proteomes" id="UP000682928">
    <property type="component" value="Chromosome"/>
</dbReference>
<evidence type="ECO:0000256" key="6">
    <source>
        <dbReference type="ARBA" id="ARBA00022519"/>
    </source>
</evidence>
<sequence length="127" mass="13697">MNRPQSGMTLLEVLLAMVIFASVSLTLINSLNGQIAATSKMEEQVFASWVADNALKKQQLSAAPLAATSHGKSLMGERSWSWTLTASASEIAGMQRLTAEVAIDNGQKMQIRRYMPTEKGVPDGSAR</sequence>
<dbReference type="GO" id="GO:0005886">
    <property type="term" value="C:plasma membrane"/>
    <property type="evidence" value="ECO:0007669"/>
    <property type="project" value="UniProtKB-SubCell"/>
</dbReference>
<evidence type="ECO:0000256" key="2">
    <source>
        <dbReference type="ARBA" id="ARBA00004377"/>
    </source>
</evidence>
<dbReference type="PANTHER" id="PTHR38779:SF2">
    <property type="entry name" value="TYPE II SECRETION SYSTEM PROTEIN I-RELATED"/>
    <property type="match status" value="1"/>
</dbReference>
<dbReference type="EMBL" id="AP024590">
    <property type="protein sequence ID" value="BCU53807.1"/>
    <property type="molecule type" value="Genomic_DNA"/>
</dbReference>
<reference evidence="12" key="1">
    <citation type="submission" date="2021-04" db="EMBL/GenBank/DDBJ databases">
        <title>Difference and commonality of drug resistance evolution in various bacteria. and drug sensitivity profiles.</title>
        <authorList>
            <person name="Maeda T."/>
            <person name="Shibai A."/>
            <person name="Kawada K."/>
            <person name="Kotani H."/>
            <person name="Tarusawa Y."/>
            <person name="Tanabe K."/>
            <person name="Furusawa C."/>
        </authorList>
    </citation>
    <scope>NUCLEOTIDE SEQUENCE</scope>
    <source>
        <strain evidence="12">JCM 8580</strain>
    </source>
</reference>
<keyword evidence="4" id="KW-1003">Cell membrane</keyword>
<organism evidence="12 13">
    <name type="scientific">Enterobacter kobei</name>
    <dbReference type="NCBI Taxonomy" id="208224"/>
    <lineage>
        <taxon>Bacteria</taxon>
        <taxon>Pseudomonadati</taxon>
        <taxon>Pseudomonadota</taxon>
        <taxon>Gammaproteobacteria</taxon>
        <taxon>Enterobacterales</taxon>
        <taxon>Enterobacteriaceae</taxon>
        <taxon>Enterobacter</taxon>
        <taxon>Enterobacter cloacae complex</taxon>
    </lineage>
</organism>
<evidence type="ECO:0000256" key="7">
    <source>
        <dbReference type="ARBA" id="ARBA00022692"/>
    </source>
</evidence>
<dbReference type="RefSeq" id="WP_088222429.1">
    <property type="nucleotide sequence ID" value="NZ_AP024590.1"/>
</dbReference>
<keyword evidence="5 10" id="KW-0488">Methylation</keyword>
<keyword evidence="6 10" id="KW-0997">Cell inner membrane</keyword>
<proteinExistence type="inferred from homology"/>
<comment type="subunit">
    <text evidence="10">Type II secretion is composed of four main components: the outer membrane complex, the inner membrane complex, the cytoplasmic secretion ATPase and the periplasm-spanning pseudopilus.</text>
</comment>
<gene>
    <name evidence="12" type="primary">gspI</name>
    <name evidence="12" type="ORF">ENKO_04010</name>
</gene>
<evidence type="ECO:0000256" key="3">
    <source>
        <dbReference type="ARBA" id="ARBA00008358"/>
    </source>
</evidence>
<keyword evidence="9" id="KW-0472">Membrane</keyword>
<comment type="similarity">
    <text evidence="3 10">Belongs to the GSP I family.</text>
</comment>
<comment type="subcellular location">
    <subcellularLocation>
        <location evidence="2 10">Cell inner membrane</location>
        <topology evidence="2 10">Single-pass membrane protein</topology>
    </subcellularLocation>
</comment>
<dbReference type="AlphaFoldDB" id="A0AA86ISV5"/>
<evidence type="ECO:0000256" key="4">
    <source>
        <dbReference type="ARBA" id="ARBA00022475"/>
    </source>
</evidence>
<accession>A0AA86ISV5</accession>
<dbReference type="InterPro" id="IPR003413">
    <property type="entry name" value="T2SS_GspI_C"/>
</dbReference>
<dbReference type="InterPro" id="IPR010052">
    <property type="entry name" value="T2SS_protein-GspI"/>
</dbReference>
<dbReference type="PROSITE" id="PS00409">
    <property type="entry name" value="PROKAR_NTER_METHYL"/>
    <property type="match status" value="1"/>
</dbReference>
<dbReference type="PANTHER" id="PTHR38779">
    <property type="entry name" value="TYPE II SECRETION SYSTEM PROTEIN I-RELATED"/>
    <property type="match status" value="1"/>
</dbReference>
<evidence type="ECO:0000256" key="10">
    <source>
        <dbReference type="RuleBase" id="RU368030"/>
    </source>
</evidence>
<comment type="function">
    <text evidence="1">Component of the type II secretion system required for the energy-dependent secretion of extracellular factors such as proteases and toxins from the periplasm. Part of the pseudopilus tip complex that is critical for the recognition and binding of secretion substrates.</text>
</comment>
<evidence type="ECO:0000313" key="13">
    <source>
        <dbReference type="Proteomes" id="UP000682928"/>
    </source>
</evidence>
<dbReference type="Pfam" id="PF02501">
    <property type="entry name" value="T2SSI"/>
    <property type="match status" value="1"/>
</dbReference>
<dbReference type="SUPFAM" id="SSF54523">
    <property type="entry name" value="Pili subunits"/>
    <property type="match status" value="1"/>
</dbReference>
<dbReference type="NCBIfam" id="TIGR01707">
    <property type="entry name" value="gspI"/>
    <property type="match status" value="1"/>
</dbReference>
<dbReference type="NCBIfam" id="TIGR02532">
    <property type="entry name" value="IV_pilin_GFxxxE"/>
    <property type="match status" value="1"/>
</dbReference>
<dbReference type="InterPro" id="IPR045584">
    <property type="entry name" value="Pilin-like"/>
</dbReference>
<keyword evidence="7" id="KW-0812">Transmembrane</keyword>
<feature type="domain" description="Type II secretion system protein GspI C-terminal" evidence="11">
    <location>
        <begin position="41"/>
        <end position="108"/>
    </location>
</feature>
<keyword evidence="8" id="KW-1133">Transmembrane helix</keyword>
<evidence type="ECO:0000259" key="11">
    <source>
        <dbReference type="Pfam" id="PF02501"/>
    </source>
</evidence>
<evidence type="ECO:0000256" key="5">
    <source>
        <dbReference type="ARBA" id="ARBA00022481"/>
    </source>
</evidence>
<name>A0AA86ISV5_9ENTR</name>
<evidence type="ECO:0000313" key="12">
    <source>
        <dbReference type="EMBL" id="BCU53807.1"/>
    </source>
</evidence>
<evidence type="ECO:0000256" key="9">
    <source>
        <dbReference type="ARBA" id="ARBA00023136"/>
    </source>
</evidence>
<evidence type="ECO:0000256" key="8">
    <source>
        <dbReference type="ARBA" id="ARBA00022989"/>
    </source>
</evidence>
<dbReference type="Pfam" id="PF07963">
    <property type="entry name" value="N_methyl"/>
    <property type="match status" value="1"/>
</dbReference>
<dbReference type="Gene3D" id="3.30.1300.30">
    <property type="entry name" value="GSPII I/J protein-like"/>
    <property type="match status" value="1"/>
</dbReference>
<protein>
    <recommendedName>
        <fullName evidence="10">Type II secretion system protein I</fullName>
        <shortName evidence="10">T2SS minor pseudopilin I</shortName>
    </recommendedName>
</protein>
<dbReference type="GO" id="GO:0015627">
    <property type="term" value="C:type II protein secretion system complex"/>
    <property type="evidence" value="ECO:0007669"/>
    <property type="project" value="UniProtKB-UniRule"/>
</dbReference>
<dbReference type="GO" id="GO:0015628">
    <property type="term" value="P:protein secretion by the type II secretion system"/>
    <property type="evidence" value="ECO:0007669"/>
    <property type="project" value="UniProtKB-UniRule"/>
</dbReference>
<evidence type="ECO:0000256" key="1">
    <source>
        <dbReference type="ARBA" id="ARBA00003161"/>
    </source>
</evidence>
<comment type="PTM">
    <text evidence="10">Cleaved by prepilin peptidase.</text>
</comment>
<dbReference type="InterPro" id="IPR012902">
    <property type="entry name" value="N_methyl_site"/>
</dbReference>